<dbReference type="GO" id="GO:0016740">
    <property type="term" value="F:transferase activity"/>
    <property type="evidence" value="ECO:0007669"/>
    <property type="project" value="UniProtKB-KW"/>
</dbReference>
<dbReference type="InterPro" id="IPR027417">
    <property type="entry name" value="P-loop_NTPase"/>
</dbReference>
<comment type="caution">
    <text evidence="1">The sequence shown here is derived from an EMBL/GenBank/DDBJ whole genome shotgun (WGS) entry which is preliminary data.</text>
</comment>
<organism evidence="1 2">
    <name type="scientific">Aquisalibacillus elongatus</name>
    <dbReference type="NCBI Taxonomy" id="485577"/>
    <lineage>
        <taxon>Bacteria</taxon>
        <taxon>Bacillati</taxon>
        <taxon>Bacillota</taxon>
        <taxon>Bacilli</taxon>
        <taxon>Bacillales</taxon>
        <taxon>Bacillaceae</taxon>
        <taxon>Aquisalibacillus</taxon>
    </lineage>
</organism>
<dbReference type="EMBL" id="RKRF01000012">
    <property type="protein sequence ID" value="RPF50700.1"/>
    <property type="molecule type" value="Genomic_DNA"/>
</dbReference>
<dbReference type="Pfam" id="PF13469">
    <property type="entry name" value="Sulfotransfer_3"/>
    <property type="match status" value="1"/>
</dbReference>
<dbReference type="Gene3D" id="3.40.50.300">
    <property type="entry name" value="P-loop containing nucleotide triphosphate hydrolases"/>
    <property type="match status" value="1"/>
</dbReference>
<keyword evidence="1" id="KW-0808">Transferase</keyword>
<dbReference type="SUPFAM" id="SSF52540">
    <property type="entry name" value="P-loop containing nucleoside triphosphate hydrolases"/>
    <property type="match status" value="1"/>
</dbReference>
<evidence type="ECO:0000313" key="2">
    <source>
        <dbReference type="Proteomes" id="UP000276443"/>
    </source>
</evidence>
<dbReference type="OrthoDB" id="2613826at2"/>
<sequence length="248" mass="28885">MDLIILSATHRSGSTLLQRIFNARKETLIWGEQNGLLNHYQHLYKNLVFYTNTHQGQREKFFNRGEDPNVWIACMTPEKTYIDYAVTESLKVLFDHLYEQNREGHDIIGFKEVRYGEEEINLLRKCYPEAKLVLLVRTPVDVWKSMNGTGLAGNVHHFINKWNKHAAYYLKLANSDPNAYLVKYEDLVNQKQETLEMISEVGFLSIDDIQSVISKKISTTSKSINEQTARLITNKCAQVMRQYGYLRM</sequence>
<gene>
    <name evidence="1" type="ORF">EDC24_2669</name>
</gene>
<dbReference type="RefSeq" id="WP_124223331.1">
    <property type="nucleotide sequence ID" value="NZ_RKRF01000012.1"/>
</dbReference>
<name>A0A3N5B561_9BACI</name>
<dbReference type="Proteomes" id="UP000276443">
    <property type="component" value="Unassembled WGS sequence"/>
</dbReference>
<evidence type="ECO:0000313" key="1">
    <source>
        <dbReference type="EMBL" id="RPF50700.1"/>
    </source>
</evidence>
<keyword evidence="2" id="KW-1185">Reference proteome</keyword>
<dbReference type="AlphaFoldDB" id="A0A3N5B561"/>
<reference evidence="1 2" key="1">
    <citation type="submission" date="2018-11" db="EMBL/GenBank/DDBJ databases">
        <title>Genomic Encyclopedia of Type Strains, Phase IV (KMG-IV): sequencing the most valuable type-strain genomes for metagenomic binning, comparative biology and taxonomic classification.</title>
        <authorList>
            <person name="Goeker M."/>
        </authorList>
    </citation>
    <scope>NUCLEOTIDE SEQUENCE [LARGE SCALE GENOMIC DNA]</scope>
    <source>
        <strain evidence="1 2">DSM 18090</strain>
    </source>
</reference>
<proteinExistence type="predicted"/>
<accession>A0A3N5B561</accession>
<protein>
    <submittedName>
        <fullName evidence="1">Sulfotransferase family protein</fullName>
    </submittedName>
</protein>